<dbReference type="OrthoDB" id="3674823at2"/>
<evidence type="ECO:0000313" key="1">
    <source>
        <dbReference type="EMBL" id="SFR30076.1"/>
    </source>
</evidence>
<proteinExistence type="predicted"/>
<gene>
    <name evidence="1" type="ORF">SAMN04488564_12712</name>
</gene>
<organism evidence="1 2">
    <name type="scientific">Lentzea waywayandensis</name>
    <dbReference type="NCBI Taxonomy" id="84724"/>
    <lineage>
        <taxon>Bacteria</taxon>
        <taxon>Bacillati</taxon>
        <taxon>Actinomycetota</taxon>
        <taxon>Actinomycetes</taxon>
        <taxon>Pseudonocardiales</taxon>
        <taxon>Pseudonocardiaceae</taxon>
        <taxon>Lentzea</taxon>
    </lineage>
</organism>
<dbReference type="Proteomes" id="UP000198583">
    <property type="component" value="Unassembled WGS sequence"/>
</dbReference>
<dbReference type="RefSeq" id="WP_093606438.1">
    <property type="nucleotide sequence ID" value="NZ_FOYL01000027.1"/>
</dbReference>
<dbReference type="EMBL" id="FOYL01000027">
    <property type="protein sequence ID" value="SFR30076.1"/>
    <property type="molecule type" value="Genomic_DNA"/>
</dbReference>
<protein>
    <submittedName>
        <fullName evidence="1">Uncharacterized protein</fullName>
    </submittedName>
</protein>
<name>A0A1I6FJG3_9PSEU</name>
<accession>A0A1I6FJG3</accession>
<sequence>MICWDRCDEDVVGYFDEFEIGVLRDYAESLLRLLDHRARSYRLVGTALAPEDVTTDRRLLALLRAELGAGEPDWVLACQEAVCLNWIADQLIEHLGTLPSSGGVVCLAARSVPTWSRVIRWYLAVIREMTEQDGRAAGKPVAKSVGWFGGIVEGLETQSASSVSS</sequence>
<reference evidence="2" key="1">
    <citation type="submission" date="2016-10" db="EMBL/GenBank/DDBJ databases">
        <authorList>
            <person name="Varghese N."/>
            <person name="Submissions S."/>
        </authorList>
    </citation>
    <scope>NUCLEOTIDE SEQUENCE [LARGE SCALE GENOMIC DNA]</scope>
    <source>
        <strain evidence="2">DSM 44232</strain>
    </source>
</reference>
<evidence type="ECO:0000313" key="2">
    <source>
        <dbReference type="Proteomes" id="UP000198583"/>
    </source>
</evidence>
<keyword evidence="2" id="KW-1185">Reference proteome</keyword>
<dbReference type="AlphaFoldDB" id="A0A1I6FJG3"/>